<protein>
    <submittedName>
        <fullName evidence="6">Uncharacterized protein</fullName>
    </submittedName>
</protein>
<dbReference type="PANTHER" id="PTHR24388">
    <property type="entry name" value="ZINC FINGER PROTEIN"/>
    <property type="match status" value="1"/>
</dbReference>
<accession>A0A2A6C8W1</accession>
<dbReference type="InterPro" id="IPR013087">
    <property type="entry name" value="Znf_C2H2_type"/>
</dbReference>
<dbReference type="GO" id="GO:0008270">
    <property type="term" value="F:zinc ion binding"/>
    <property type="evidence" value="ECO:0007669"/>
    <property type="project" value="UniProtKB-KW"/>
</dbReference>
<evidence type="ECO:0000256" key="5">
    <source>
        <dbReference type="ARBA" id="ARBA00023242"/>
    </source>
</evidence>
<accession>A0A8R1UNG0</accession>
<evidence type="ECO:0000256" key="4">
    <source>
        <dbReference type="ARBA" id="ARBA00022833"/>
    </source>
</evidence>
<reference evidence="6" key="2">
    <citation type="submission" date="2022-06" db="UniProtKB">
        <authorList>
            <consortium name="EnsemblMetazoa"/>
        </authorList>
    </citation>
    <scope>IDENTIFICATION</scope>
    <source>
        <strain evidence="6">PS312</strain>
    </source>
</reference>
<dbReference type="PROSITE" id="PS00028">
    <property type="entry name" value="ZINC_FINGER_C2H2_1"/>
    <property type="match status" value="3"/>
</dbReference>
<dbReference type="FunFam" id="3.30.160.60:FF:000100">
    <property type="entry name" value="Zinc finger 45-like"/>
    <property type="match status" value="1"/>
</dbReference>
<evidence type="ECO:0000256" key="2">
    <source>
        <dbReference type="ARBA" id="ARBA00022737"/>
    </source>
</evidence>
<evidence type="ECO:0000313" key="6">
    <source>
        <dbReference type="EnsemblMetazoa" id="PPA34748.1"/>
    </source>
</evidence>
<dbReference type="OrthoDB" id="3565419at2759"/>
<dbReference type="PANTHER" id="PTHR24388:SF104">
    <property type="entry name" value="AT-RICH BINDING PROTEIN-RELATED"/>
    <property type="match status" value="1"/>
</dbReference>
<evidence type="ECO:0000313" key="7">
    <source>
        <dbReference type="Proteomes" id="UP000005239"/>
    </source>
</evidence>
<dbReference type="Proteomes" id="UP000005239">
    <property type="component" value="Unassembled WGS sequence"/>
</dbReference>
<gene>
    <name evidence="6" type="primary">WBGene00273117</name>
</gene>
<evidence type="ECO:0000256" key="3">
    <source>
        <dbReference type="ARBA" id="ARBA00022771"/>
    </source>
</evidence>
<proteinExistence type="predicted"/>
<dbReference type="SMART" id="SM00355">
    <property type="entry name" value="ZnF_C2H2"/>
    <property type="match status" value="4"/>
</dbReference>
<dbReference type="GO" id="GO:0000978">
    <property type="term" value="F:RNA polymerase II cis-regulatory region sequence-specific DNA binding"/>
    <property type="evidence" value="ECO:0000318"/>
    <property type="project" value="GO_Central"/>
</dbReference>
<dbReference type="InterPro" id="IPR050527">
    <property type="entry name" value="Snail/Krueppel_Znf"/>
</dbReference>
<dbReference type="GO" id="GO:0006357">
    <property type="term" value="P:regulation of transcription by RNA polymerase II"/>
    <property type="evidence" value="ECO:0000318"/>
    <property type="project" value="GO_Central"/>
</dbReference>
<organism evidence="6 7">
    <name type="scientific">Pristionchus pacificus</name>
    <name type="common">Parasitic nematode worm</name>
    <dbReference type="NCBI Taxonomy" id="54126"/>
    <lineage>
        <taxon>Eukaryota</taxon>
        <taxon>Metazoa</taxon>
        <taxon>Ecdysozoa</taxon>
        <taxon>Nematoda</taxon>
        <taxon>Chromadorea</taxon>
        <taxon>Rhabditida</taxon>
        <taxon>Rhabditina</taxon>
        <taxon>Diplogasteromorpha</taxon>
        <taxon>Diplogasteroidea</taxon>
        <taxon>Neodiplogasteridae</taxon>
        <taxon>Pristionchus</taxon>
    </lineage>
</organism>
<keyword evidence="5" id="KW-0539">Nucleus</keyword>
<evidence type="ECO:0000256" key="1">
    <source>
        <dbReference type="ARBA" id="ARBA00022723"/>
    </source>
</evidence>
<dbReference type="GO" id="GO:0003700">
    <property type="term" value="F:DNA-binding transcription factor activity"/>
    <property type="evidence" value="ECO:0000318"/>
    <property type="project" value="GO_Central"/>
</dbReference>
<keyword evidence="7" id="KW-1185">Reference proteome</keyword>
<dbReference type="SUPFAM" id="SSF57667">
    <property type="entry name" value="beta-beta-alpha zinc fingers"/>
    <property type="match status" value="2"/>
</dbReference>
<keyword evidence="4" id="KW-0862">Zinc</keyword>
<dbReference type="EnsemblMetazoa" id="PPA34748.1">
    <property type="protein sequence ID" value="PPA34748.1"/>
    <property type="gene ID" value="WBGene00273117"/>
</dbReference>
<dbReference type="InterPro" id="IPR036236">
    <property type="entry name" value="Znf_C2H2_sf"/>
</dbReference>
<keyword evidence="3" id="KW-0863">Zinc-finger</keyword>
<dbReference type="Pfam" id="PF00096">
    <property type="entry name" value="zf-C2H2"/>
    <property type="match status" value="1"/>
</dbReference>
<keyword evidence="2" id="KW-0677">Repeat</keyword>
<sequence>MSFTQLRIMDEIESWRQKILVYEAESLKIEQANEMKFDSNRDDIYRSLFYGLSASLGSMIESMQETMEEPSELTQTSQQELNIDNSNTADENGRENQHFLFGIAKVETLEFQNELSLDEAVAFDLEELKSETSMIENNADNALEEITSNEVNITEPNNSNNNRSAEEENTKIKVDRDEIEQVVNIAAHSNFCYHEFQPTHKRFRSSIIPSKNCVVMDGSPATVTVSAVTTPKAAKAGIFGCDNCERKFRTPNALKSHYSQFHIAQTTLKCGDCGCGMKSREKLLQHDVEVHPGKSAKEAKSQSNAYTSLKCTHCRYTASGYAILRTHMRKHSGEKPFLCSECPQKFATSSNFYLHVRNNHADKTEND</sequence>
<dbReference type="PROSITE" id="PS50157">
    <property type="entry name" value="ZINC_FINGER_C2H2_2"/>
    <property type="match status" value="4"/>
</dbReference>
<keyword evidence="1" id="KW-0479">Metal-binding</keyword>
<dbReference type="AlphaFoldDB" id="A0A2A6C8W1"/>
<name>A0A2A6C8W1_PRIPA</name>
<dbReference type="Gene3D" id="3.30.160.60">
    <property type="entry name" value="Classic Zinc Finger"/>
    <property type="match status" value="3"/>
</dbReference>
<reference evidence="7" key="1">
    <citation type="journal article" date="2008" name="Nat. Genet.">
        <title>The Pristionchus pacificus genome provides a unique perspective on nematode lifestyle and parasitism.</title>
        <authorList>
            <person name="Dieterich C."/>
            <person name="Clifton S.W."/>
            <person name="Schuster L.N."/>
            <person name="Chinwalla A."/>
            <person name="Delehaunty K."/>
            <person name="Dinkelacker I."/>
            <person name="Fulton L."/>
            <person name="Fulton R."/>
            <person name="Godfrey J."/>
            <person name="Minx P."/>
            <person name="Mitreva M."/>
            <person name="Roeseler W."/>
            <person name="Tian H."/>
            <person name="Witte H."/>
            <person name="Yang S.P."/>
            <person name="Wilson R.K."/>
            <person name="Sommer R.J."/>
        </authorList>
    </citation>
    <scope>NUCLEOTIDE SEQUENCE [LARGE SCALE GENOMIC DNA]</scope>
    <source>
        <strain evidence="7">PS312</strain>
    </source>
</reference>